<keyword evidence="7 11" id="KW-1133">Transmembrane helix</keyword>
<evidence type="ECO:0000256" key="11">
    <source>
        <dbReference type="HAMAP-Rule" id="MF_01393"/>
    </source>
</evidence>
<feature type="transmembrane region" description="Helical" evidence="11">
    <location>
        <begin position="52"/>
        <end position="73"/>
    </location>
</feature>
<dbReference type="InterPro" id="IPR045082">
    <property type="entry name" value="ATP_syn_F0_a_bact/chloroplast"/>
</dbReference>
<evidence type="ECO:0000256" key="5">
    <source>
        <dbReference type="ARBA" id="ARBA00022692"/>
    </source>
</evidence>
<proteinExistence type="inferred from homology"/>
<gene>
    <name evidence="11" type="primary">atpB</name>
    <name evidence="12" type="ORF">COY14_04335</name>
</gene>
<evidence type="ECO:0000313" key="13">
    <source>
        <dbReference type="Proteomes" id="UP000230027"/>
    </source>
</evidence>
<name>A0A2M7U2P0_9BACT</name>
<evidence type="ECO:0000256" key="1">
    <source>
        <dbReference type="ARBA" id="ARBA00004141"/>
    </source>
</evidence>
<evidence type="ECO:0000256" key="10">
    <source>
        <dbReference type="ARBA" id="ARBA00023310"/>
    </source>
</evidence>
<keyword evidence="5 11" id="KW-0812">Transmembrane</keyword>
<feature type="transmembrane region" description="Helical" evidence="11">
    <location>
        <begin position="79"/>
        <end position="107"/>
    </location>
</feature>
<dbReference type="SUPFAM" id="SSF81336">
    <property type="entry name" value="F1F0 ATP synthase subunit A"/>
    <property type="match status" value="1"/>
</dbReference>
<dbReference type="InterPro" id="IPR023011">
    <property type="entry name" value="ATP_synth_F0_asu_AS"/>
</dbReference>
<comment type="similarity">
    <text evidence="2 11">Belongs to the ATPase A chain family.</text>
</comment>
<keyword evidence="8 11" id="KW-0406">Ion transport</keyword>
<dbReference type="Pfam" id="PF00119">
    <property type="entry name" value="ATP-synt_A"/>
    <property type="match status" value="1"/>
</dbReference>
<evidence type="ECO:0000256" key="6">
    <source>
        <dbReference type="ARBA" id="ARBA00022781"/>
    </source>
</evidence>
<organism evidence="12 13">
    <name type="scientific">Candidatus Roizmanbacteria bacterium CG_4_10_14_0_2_um_filter_36_9</name>
    <dbReference type="NCBI Taxonomy" id="1974823"/>
    <lineage>
        <taxon>Bacteria</taxon>
        <taxon>Candidatus Roizmaniibacteriota</taxon>
    </lineage>
</organism>
<keyword evidence="11" id="KW-1003">Cell membrane</keyword>
<reference evidence="13" key="1">
    <citation type="submission" date="2017-09" db="EMBL/GenBank/DDBJ databases">
        <title>Depth-based differentiation of microbial function through sediment-hosted aquifers and enrichment of novel symbionts in the deep terrestrial subsurface.</title>
        <authorList>
            <person name="Probst A.J."/>
            <person name="Ladd B."/>
            <person name="Jarett J.K."/>
            <person name="Geller-Mcgrath D.E."/>
            <person name="Sieber C.M.K."/>
            <person name="Emerson J.B."/>
            <person name="Anantharaman K."/>
            <person name="Thomas B.C."/>
            <person name="Malmstrom R."/>
            <person name="Stieglmeier M."/>
            <person name="Klingl A."/>
            <person name="Woyke T."/>
            <person name="Ryan C.M."/>
            <person name="Banfield J.F."/>
        </authorList>
    </citation>
    <scope>NUCLEOTIDE SEQUENCE [LARGE SCALE GENOMIC DNA]</scope>
</reference>
<evidence type="ECO:0000256" key="7">
    <source>
        <dbReference type="ARBA" id="ARBA00022989"/>
    </source>
</evidence>
<evidence type="ECO:0000256" key="4">
    <source>
        <dbReference type="ARBA" id="ARBA00022547"/>
    </source>
</evidence>
<comment type="caution">
    <text evidence="12">The sequence shown here is derived from an EMBL/GenBank/DDBJ whole genome shotgun (WGS) entry which is preliminary data.</text>
</comment>
<feature type="transmembrane region" description="Helical" evidence="11">
    <location>
        <begin position="158"/>
        <end position="178"/>
    </location>
</feature>
<comment type="subcellular location">
    <subcellularLocation>
        <location evidence="11">Cell membrane</location>
        <topology evidence="11">Multi-pass membrane protein</topology>
    </subcellularLocation>
    <subcellularLocation>
        <location evidence="1">Membrane</location>
        <topology evidence="1">Multi-pass membrane protein</topology>
    </subcellularLocation>
</comment>
<dbReference type="HAMAP" id="MF_01393">
    <property type="entry name" value="ATP_synth_a_bact"/>
    <property type="match status" value="1"/>
</dbReference>
<keyword evidence="10 11" id="KW-0066">ATP synthesis</keyword>
<dbReference type="GO" id="GO:0005886">
    <property type="term" value="C:plasma membrane"/>
    <property type="evidence" value="ECO:0007669"/>
    <property type="project" value="UniProtKB-SubCell"/>
</dbReference>
<dbReference type="PROSITE" id="PS00449">
    <property type="entry name" value="ATPASE_A"/>
    <property type="match status" value="1"/>
</dbReference>
<dbReference type="CDD" id="cd00310">
    <property type="entry name" value="ATP-synt_Fo_a_6"/>
    <property type="match status" value="1"/>
</dbReference>
<evidence type="ECO:0000313" key="12">
    <source>
        <dbReference type="EMBL" id="PIZ64626.1"/>
    </source>
</evidence>
<dbReference type="AlphaFoldDB" id="A0A2M7U2P0"/>
<evidence type="ECO:0000256" key="8">
    <source>
        <dbReference type="ARBA" id="ARBA00023065"/>
    </source>
</evidence>
<keyword evidence="6 11" id="KW-0375">Hydrogen ion transport</keyword>
<dbReference type="Proteomes" id="UP000230027">
    <property type="component" value="Unassembled WGS sequence"/>
</dbReference>
<evidence type="ECO:0000256" key="9">
    <source>
        <dbReference type="ARBA" id="ARBA00023136"/>
    </source>
</evidence>
<feature type="transmembrane region" description="Helical" evidence="11">
    <location>
        <begin position="231"/>
        <end position="252"/>
    </location>
</feature>
<sequence length="280" mass="31806">MSPHISIKAEAVFEFFGFPITNSFLTTLIVIILFFFIARYYNFQLNKENKSLSFYALHGLFLGIYNMLTSVLHKNTNRFYTLLGAFFFFILMANWSGLIPGVGSILIKPSVHENQIKEELIVPVDEPVVHLEEEINGEIVVEKEHVAKLIPLLRGGTADLNSTIALALITVFMTQLYGFKFLGPVDHLKKYLDFRDPIMIMLGPLEVIQEFARIVSFSFRLYGNIFAGEVLLTIVPFLLPIAFSFVVAPMFFMEIFVGFVQALVFVMLSAVFLNMSISHH</sequence>
<feature type="transmembrane region" description="Helical" evidence="11">
    <location>
        <begin position="20"/>
        <end position="40"/>
    </location>
</feature>
<dbReference type="EMBL" id="PFOD01000074">
    <property type="protein sequence ID" value="PIZ64626.1"/>
    <property type="molecule type" value="Genomic_DNA"/>
</dbReference>
<keyword evidence="3 11" id="KW-0813">Transport</keyword>
<accession>A0A2M7U2P0</accession>
<dbReference type="GO" id="GO:0046933">
    <property type="term" value="F:proton-transporting ATP synthase activity, rotational mechanism"/>
    <property type="evidence" value="ECO:0007669"/>
    <property type="project" value="UniProtKB-UniRule"/>
</dbReference>
<dbReference type="GO" id="GO:0042777">
    <property type="term" value="P:proton motive force-driven plasma membrane ATP synthesis"/>
    <property type="evidence" value="ECO:0007669"/>
    <property type="project" value="TreeGrafter"/>
</dbReference>
<dbReference type="InterPro" id="IPR035908">
    <property type="entry name" value="F0_ATP_A_sf"/>
</dbReference>
<dbReference type="InterPro" id="IPR000568">
    <property type="entry name" value="ATP_synth_F0_asu"/>
</dbReference>
<protein>
    <recommendedName>
        <fullName evidence="11">ATP synthase subunit a</fullName>
    </recommendedName>
    <alternativeName>
        <fullName evidence="11">ATP synthase F0 sector subunit a</fullName>
    </alternativeName>
    <alternativeName>
        <fullName evidence="11">F-ATPase subunit 6</fullName>
    </alternativeName>
</protein>
<feature type="transmembrane region" description="Helical" evidence="11">
    <location>
        <begin position="258"/>
        <end position="277"/>
    </location>
</feature>
<keyword evidence="9 11" id="KW-0472">Membrane</keyword>
<dbReference type="GO" id="GO:0045259">
    <property type="term" value="C:proton-transporting ATP synthase complex"/>
    <property type="evidence" value="ECO:0007669"/>
    <property type="project" value="UniProtKB-KW"/>
</dbReference>
<comment type="function">
    <text evidence="11">Key component of the proton channel; it plays a direct role in the translocation of protons across the membrane.</text>
</comment>
<evidence type="ECO:0000256" key="2">
    <source>
        <dbReference type="ARBA" id="ARBA00006810"/>
    </source>
</evidence>
<keyword evidence="4 11" id="KW-0138">CF(0)</keyword>
<dbReference type="PANTHER" id="PTHR42823:SF3">
    <property type="entry name" value="ATP SYNTHASE SUBUNIT A, CHLOROPLASTIC"/>
    <property type="match status" value="1"/>
</dbReference>
<dbReference type="Gene3D" id="1.20.120.220">
    <property type="entry name" value="ATP synthase, F0 complex, subunit A"/>
    <property type="match status" value="1"/>
</dbReference>
<dbReference type="PANTHER" id="PTHR42823">
    <property type="entry name" value="ATP SYNTHASE SUBUNIT A, CHLOROPLASTIC"/>
    <property type="match status" value="1"/>
</dbReference>
<evidence type="ECO:0000256" key="3">
    <source>
        <dbReference type="ARBA" id="ARBA00022448"/>
    </source>
</evidence>